<feature type="region of interest" description="Disordered" evidence="4">
    <location>
        <begin position="67"/>
        <end position="93"/>
    </location>
</feature>
<feature type="compositionally biased region" description="Basic and acidic residues" evidence="4">
    <location>
        <begin position="70"/>
        <end position="82"/>
    </location>
</feature>
<evidence type="ECO:0000313" key="6">
    <source>
        <dbReference type="Proteomes" id="UP000813462"/>
    </source>
</evidence>
<dbReference type="PANTHER" id="PTHR22691:SF8">
    <property type="entry name" value="PROTEIN SPT2 HOMOLOG"/>
    <property type="match status" value="1"/>
</dbReference>
<feature type="region of interest" description="Disordered" evidence="4">
    <location>
        <begin position="215"/>
        <end position="412"/>
    </location>
</feature>
<dbReference type="EMBL" id="JAEACU010000008">
    <property type="protein sequence ID" value="KAH7520377.1"/>
    <property type="molecule type" value="Genomic_DNA"/>
</dbReference>
<feature type="compositionally biased region" description="Basic and acidic residues" evidence="4">
    <location>
        <begin position="165"/>
        <end position="177"/>
    </location>
</feature>
<evidence type="ECO:0008006" key="7">
    <source>
        <dbReference type="Google" id="ProtNLM"/>
    </source>
</evidence>
<dbReference type="Proteomes" id="UP000813462">
    <property type="component" value="Unassembled WGS sequence"/>
</dbReference>
<feature type="compositionally biased region" description="Low complexity" evidence="4">
    <location>
        <begin position="134"/>
        <end position="153"/>
    </location>
</feature>
<organism evidence="5 6">
    <name type="scientific">Ziziphus jujuba var. spinosa</name>
    <dbReference type="NCBI Taxonomy" id="714518"/>
    <lineage>
        <taxon>Eukaryota</taxon>
        <taxon>Viridiplantae</taxon>
        <taxon>Streptophyta</taxon>
        <taxon>Embryophyta</taxon>
        <taxon>Tracheophyta</taxon>
        <taxon>Spermatophyta</taxon>
        <taxon>Magnoliopsida</taxon>
        <taxon>eudicotyledons</taxon>
        <taxon>Gunneridae</taxon>
        <taxon>Pentapetalae</taxon>
        <taxon>rosids</taxon>
        <taxon>fabids</taxon>
        <taxon>Rosales</taxon>
        <taxon>Rhamnaceae</taxon>
        <taxon>Paliureae</taxon>
        <taxon>Ziziphus</taxon>
    </lineage>
</organism>
<feature type="compositionally biased region" description="Basic and acidic residues" evidence="4">
    <location>
        <begin position="351"/>
        <end position="364"/>
    </location>
</feature>
<proteinExistence type="inferred from homology"/>
<sequence>MPEYGREEMEQGYEDEYEDYEDEGYEGYEEGVGEEEEEYEEEEDQKPTKEELEFLELRQRLKERIRKQLKKEVNSKQTKKESSSLCDNSFDKKKKLPYDNYGSFFGPSKPVIAQRVIQERKSMLETKHLTPRVSKSSHGHSSSGSTTAGSKSGTPHQRTGVVNEVKTKAQKLKDTRDYSFLLSDDAELPAPAKEPPRNLPARNFGVFFADVEEPRSAQVPMKSKQSMGNRGGHGHGGHEERKSVSVNGHMHSTVSSNKLASGSKPNLTSMNSRKQLGSDNGNGPGRPLAPKGLPSNGNGPGRPLAPKGLPSKVAPSTLVKKASAPVSKSSMPVVHKPPSSKLQSSFSKQQLEQRREVREPEKAKLLPKKPVGLSKPQCNIEQIHKPQKPISSHHTYQDNRPKKKPVRSYSDDEDANAISMIRKMFGYNPAKFAGRDDDDCSDMEARFDDIMKEERRSAKIARKEDEEQLRLIEEEERRERLAKKRRLGREG</sequence>
<name>A0A978UZG1_ZIZJJ</name>
<reference evidence="5" key="1">
    <citation type="journal article" date="2021" name="Front. Plant Sci.">
        <title>Chromosome-Scale Genome Assembly for Chinese Sour Jujube and Insights Into Its Genome Evolution and Domestication Signature.</title>
        <authorList>
            <person name="Shen L.-Y."/>
            <person name="Luo H."/>
            <person name="Wang X.-L."/>
            <person name="Wang X.-M."/>
            <person name="Qiu X.-J."/>
            <person name="Liu H."/>
            <person name="Zhou S.-S."/>
            <person name="Jia K.-H."/>
            <person name="Nie S."/>
            <person name="Bao Y.-T."/>
            <person name="Zhang R.-G."/>
            <person name="Yun Q.-Z."/>
            <person name="Chai Y.-H."/>
            <person name="Lu J.-Y."/>
            <person name="Li Y."/>
            <person name="Zhao S.-W."/>
            <person name="Mao J.-F."/>
            <person name="Jia S.-G."/>
            <person name="Mao Y.-M."/>
        </authorList>
    </citation>
    <scope>NUCLEOTIDE SEQUENCE</scope>
    <source>
        <strain evidence="5">AT0</strain>
        <tissue evidence="5">Leaf</tissue>
    </source>
</reference>
<feature type="compositionally biased region" description="Polar residues" evidence="4">
    <location>
        <begin position="244"/>
        <end position="281"/>
    </location>
</feature>
<accession>A0A978UZG1</accession>
<feature type="compositionally biased region" description="Acidic residues" evidence="4">
    <location>
        <begin position="10"/>
        <end position="44"/>
    </location>
</feature>
<evidence type="ECO:0000256" key="2">
    <source>
        <dbReference type="ARBA" id="ARBA00023054"/>
    </source>
</evidence>
<feature type="coiled-coil region" evidence="3">
    <location>
        <begin position="455"/>
        <end position="484"/>
    </location>
</feature>
<dbReference type="GO" id="GO:0042393">
    <property type="term" value="F:histone binding"/>
    <property type="evidence" value="ECO:0007669"/>
    <property type="project" value="TreeGrafter"/>
</dbReference>
<dbReference type="GO" id="GO:0003677">
    <property type="term" value="F:DNA binding"/>
    <property type="evidence" value="ECO:0007669"/>
    <property type="project" value="TreeGrafter"/>
</dbReference>
<feature type="region of interest" description="Disordered" evidence="4">
    <location>
        <begin position="122"/>
        <end position="177"/>
    </location>
</feature>
<evidence type="ECO:0000256" key="3">
    <source>
        <dbReference type="SAM" id="Coils"/>
    </source>
</evidence>
<dbReference type="GO" id="GO:0006334">
    <property type="term" value="P:nucleosome assembly"/>
    <property type="evidence" value="ECO:0007669"/>
    <property type="project" value="TreeGrafter"/>
</dbReference>
<evidence type="ECO:0000256" key="4">
    <source>
        <dbReference type="SAM" id="MobiDB-lite"/>
    </source>
</evidence>
<keyword evidence="2 3" id="KW-0175">Coiled coil</keyword>
<comment type="caution">
    <text evidence="5">The sequence shown here is derived from an EMBL/GenBank/DDBJ whole genome shotgun (WGS) entry which is preliminary data.</text>
</comment>
<dbReference type="AlphaFoldDB" id="A0A978UZG1"/>
<comment type="similarity">
    <text evidence="1">Belongs to the SPT2 family.</text>
</comment>
<dbReference type="GO" id="GO:0006360">
    <property type="term" value="P:transcription by RNA polymerase I"/>
    <property type="evidence" value="ECO:0007669"/>
    <property type="project" value="TreeGrafter"/>
</dbReference>
<dbReference type="Pfam" id="PF08243">
    <property type="entry name" value="SPT2"/>
    <property type="match status" value="1"/>
</dbReference>
<dbReference type="InterPro" id="IPR013256">
    <property type="entry name" value="Chromatin_SPT2"/>
</dbReference>
<dbReference type="SMART" id="SM00784">
    <property type="entry name" value="SPT2"/>
    <property type="match status" value="1"/>
</dbReference>
<evidence type="ECO:0000313" key="5">
    <source>
        <dbReference type="EMBL" id="KAH7520377.1"/>
    </source>
</evidence>
<feature type="compositionally biased region" description="Low complexity" evidence="4">
    <location>
        <begin position="319"/>
        <end position="350"/>
    </location>
</feature>
<dbReference type="GO" id="GO:0005730">
    <property type="term" value="C:nucleolus"/>
    <property type="evidence" value="ECO:0007669"/>
    <property type="project" value="TreeGrafter"/>
</dbReference>
<feature type="region of interest" description="Disordered" evidence="4">
    <location>
        <begin position="1"/>
        <end position="51"/>
    </location>
</feature>
<gene>
    <name evidence="5" type="ORF">FEM48_Zijuj08G0137500</name>
</gene>
<evidence type="ECO:0000256" key="1">
    <source>
        <dbReference type="ARBA" id="ARBA00006461"/>
    </source>
</evidence>
<dbReference type="PANTHER" id="PTHR22691">
    <property type="entry name" value="YEAST SPT2-RELATED"/>
    <property type="match status" value="1"/>
</dbReference>
<protein>
    <recommendedName>
        <fullName evidence="7">Protein SPT2 homolog</fullName>
    </recommendedName>
</protein>